<evidence type="ECO:0000259" key="2">
    <source>
        <dbReference type="SMART" id="SM00422"/>
    </source>
</evidence>
<dbReference type="GO" id="GO:0003677">
    <property type="term" value="F:DNA binding"/>
    <property type="evidence" value="ECO:0007669"/>
    <property type="project" value="InterPro"/>
</dbReference>
<protein>
    <recommendedName>
        <fullName evidence="2">HTH merR-type domain-containing protein</fullName>
    </recommendedName>
</protein>
<dbReference type="RefSeq" id="WP_220100559.1">
    <property type="nucleotide sequence ID" value="NZ_AP022588.1"/>
</dbReference>
<proteinExistence type="predicted"/>
<evidence type="ECO:0000313" key="4">
    <source>
        <dbReference type="Proteomes" id="UP000467193"/>
    </source>
</evidence>
<dbReference type="Proteomes" id="UP000467193">
    <property type="component" value="Chromosome"/>
</dbReference>
<feature type="domain" description="HTH merR-type" evidence="2">
    <location>
        <begin position="1"/>
        <end position="69"/>
    </location>
</feature>
<dbReference type="AlphaFoldDB" id="A0A7I7QYW0"/>
<dbReference type="GO" id="GO:0006355">
    <property type="term" value="P:regulation of DNA-templated transcription"/>
    <property type="evidence" value="ECO:0007669"/>
    <property type="project" value="InterPro"/>
</dbReference>
<dbReference type="Gene3D" id="1.10.1660.10">
    <property type="match status" value="1"/>
</dbReference>
<accession>A0A7I7QYW0</accession>
<feature type="compositionally biased region" description="Basic and acidic residues" evidence="1">
    <location>
        <begin position="159"/>
        <end position="170"/>
    </location>
</feature>
<feature type="region of interest" description="Disordered" evidence="1">
    <location>
        <begin position="147"/>
        <end position="170"/>
    </location>
</feature>
<name>A0A7I7QYW0_9MYCO</name>
<evidence type="ECO:0000256" key="1">
    <source>
        <dbReference type="SAM" id="MobiDB-lite"/>
    </source>
</evidence>
<reference evidence="3 4" key="1">
    <citation type="journal article" date="2019" name="Emerg. Microbes Infect.">
        <title>Comprehensive subspecies identification of 175 nontuberculous mycobacteria species based on 7547 genomic profiles.</title>
        <authorList>
            <person name="Matsumoto Y."/>
            <person name="Kinjo T."/>
            <person name="Motooka D."/>
            <person name="Nabeya D."/>
            <person name="Jung N."/>
            <person name="Uechi K."/>
            <person name="Horii T."/>
            <person name="Iida T."/>
            <person name="Fujita J."/>
            <person name="Nakamura S."/>
        </authorList>
    </citation>
    <scope>NUCLEOTIDE SEQUENCE [LARGE SCALE GENOMIC DNA]</scope>
    <source>
        <strain evidence="3 4">JCM 17899</strain>
    </source>
</reference>
<dbReference type="KEGG" id="msei:MSEDJ_56790"/>
<evidence type="ECO:0000313" key="3">
    <source>
        <dbReference type="EMBL" id="BBY31583.1"/>
    </source>
</evidence>
<organism evidence="3 4">
    <name type="scientific">Mycolicibacterium sediminis</name>
    <dbReference type="NCBI Taxonomy" id="1286180"/>
    <lineage>
        <taxon>Bacteria</taxon>
        <taxon>Bacillati</taxon>
        <taxon>Actinomycetota</taxon>
        <taxon>Actinomycetes</taxon>
        <taxon>Mycobacteriales</taxon>
        <taxon>Mycobacteriaceae</taxon>
        <taxon>Mycolicibacterium</taxon>
    </lineage>
</organism>
<gene>
    <name evidence="3" type="ORF">MSEDJ_56790</name>
</gene>
<keyword evidence="4" id="KW-1185">Reference proteome</keyword>
<sequence length="170" mass="18628">MPIGELVENRGLATQVLRRCESMGLVIPHRTSTGHRAYGLADRYRVAAIVLAKMACICLEDVRALTIVGTSPGRKMVLQHQHDALSWRIAGAQAALALIDDALGRRQRDLPYSRDFGTVLAERVKRRPSGTGSCLTLTLRCAAGRRRNRQQPVAATDVGHAERSRPPVGR</sequence>
<dbReference type="Pfam" id="PF13411">
    <property type="entry name" value="MerR_1"/>
    <property type="match status" value="1"/>
</dbReference>
<dbReference type="EMBL" id="AP022588">
    <property type="protein sequence ID" value="BBY31583.1"/>
    <property type="molecule type" value="Genomic_DNA"/>
</dbReference>
<dbReference type="InterPro" id="IPR000551">
    <property type="entry name" value="MerR-type_HTH_dom"/>
</dbReference>
<dbReference type="InterPro" id="IPR009061">
    <property type="entry name" value="DNA-bd_dom_put_sf"/>
</dbReference>
<dbReference type="SMART" id="SM00422">
    <property type="entry name" value="HTH_MERR"/>
    <property type="match status" value="1"/>
</dbReference>
<dbReference type="SUPFAM" id="SSF46955">
    <property type="entry name" value="Putative DNA-binding domain"/>
    <property type="match status" value="1"/>
</dbReference>